<feature type="region of interest" description="Disordered" evidence="1">
    <location>
        <begin position="94"/>
        <end position="168"/>
    </location>
</feature>
<organism evidence="2">
    <name type="scientific">Musa acuminata subsp. malaccensis</name>
    <name type="common">Wild banana</name>
    <name type="synonym">Musa malaccensis</name>
    <dbReference type="NCBI Taxonomy" id="214687"/>
    <lineage>
        <taxon>Eukaryota</taxon>
        <taxon>Viridiplantae</taxon>
        <taxon>Streptophyta</taxon>
        <taxon>Embryophyta</taxon>
        <taxon>Tracheophyta</taxon>
        <taxon>Spermatophyta</taxon>
        <taxon>Magnoliopsida</taxon>
        <taxon>Liliopsida</taxon>
        <taxon>Zingiberales</taxon>
        <taxon>Musaceae</taxon>
        <taxon>Musa</taxon>
    </lineage>
</organism>
<reference evidence="2" key="1">
    <citation type="submission" date="2021-03" db="EMBL/GenBank/DDBJ databases">
        <authorList>
            <consortium name="Genoscope - CEA"/>
            <person name="William W."/>
        </authorList>
    </citation>
    <scope>NUCLEOTIDE SEQUENCE</scope>
    <source>
        <strain evidence="2">Doubled-haploid Pahang</strain>
    </source>
</reference>
<protein>
    <submittedName>
        <fullName evidence="2">(wild Malaysian banana) hypothetical protein</fullName>
    </submittedName>
</protein>
<proteinExistence type="predicted"/>
<evidence type="ECO:0000256" key="1">
    <source>
        <dbReference type="SAM" id="MobiDB-lite"/>
    </source>
</evidence>
<sequence length="243" mass="26219">MPSLQIYMPKQFDCREEPRAEDLDWLGQCELAMSAAVAAACAVPRAMVEQRLPAGRAGGVGSQPLVDAPDVEPVVAPREHPDLLAVGELGEADGAVGGGDVGPGAVHRHGDAAERPLLEPRRRQPGGRLLGGLERQTPPAPQRAPHDGVQPQREDEGAEQRRQDDDHVGVEIRIAAARVRPGPVGRRVRIGERAQQPARGRRHATLLCGAQREVTEANYARRKRNPSLSLGSHWSLGEYSFGQ</sequence>
<dbReference type="EMBL" id="HG996469">
    <property type="protein sequence ID" value="CAG1840759.1"/>
    <property type="molecule type" value="Genomic_DNA"/>
</dbReference>
<feature type="compositionally biased region" description="Basic and acidic residues" evidence="1">
    <location>
        <begin position="152"/>
        <end position="168"/>
    </location>
</feature>
<accession>A0A8D7A167</accession>
<evidence type="ECO:0000313" key="2">
    <source>
        <dbReference type="EMBL" id="CAG1840759.1"/>
    </source>
</evidence>
<gene>
    <name evidence="2" type="ORF">GSMUA_105530.1</name>
</gene>
<dbReference type="AlphaFoldDB" id="A0A8D7A167"/>
<feature type="compositionally biased region" description="Basic and acidic residues" evidence="1">
    <location>
        <begin position="108"/>
        <end position="122"/>
    </location>
</feature>
<name>A0A8D7A167_MUSAM</name>